<reference evidence="3" key="1">
    <citation type="journal article" date="2019" name="Int. J. Syst. Evol. Microbiol.">
        <title>The Global Catalogue of Microorganisms (GCM) 10K type strain sequencing project: providing services to taxonomists for standard genome sequencing and annotation.</title>
        <authorList>
            <consortium name="The Broad Institute Genomics Platform"/>
            <consortium name="The Broad Institute Genome Sequencing Center for Infectious Disease"/>
            <person name="Wu L."/>
            <person name="Ma J."/>
        </authorList>
    </citation>
    <scope>NUCLEOTIDE SEQUENCE [LARGE SCALE GENOMIC DNA]</scope>
    <source>
        <strain evidence="3">JCM 3296</strain>
    </source>
</reference>
<dbReference type="Proteomes" id="UP000649573">
    <property type="component" value="Unassembled WGS sequence"/>
</dbReference>
<dbReference type="EMBL" id="BMRE01000003">
    <property type="protein sequence ID" value="GGU23109.1"/>
    <property type="molecule type" value="Genomic_DNA"/>
</dbReference>
<evidence type="ECO:0000256" key="1">
    <source>
        <dbReference type="SAM" id="Phobius"/>
    </source>
</evidence>
<feature type="transmembrane region" description="Helical" evidence="1">
    <location>
        <begin position="72"/>
        <end position="92"/>
    </location>
</feature>
<evidence type="ECO:0000313" key="2">
    <source>
        <dbReference type="EMBL" id="GGU23109.1"/>
    </source>
</evidence>
<keyword evidence="1" id="KW-0472">Membrane</keyword>
<feature type="transmembrane region" description="Helical" evidence="1">
    <location>
        <begin position="128"/>
        <end position="148"/>
    </location>
</feature>
<evidence type="ECO:0000313" key="3">
    <source>
        <dbReference type="Proteomes" id="UP000649573"/>
    </source>
</evidence>
<feature type="transmembrane region" description="Helical" evidence="1">
    <location>
        <begin position="22"/>
        <end position="42"/>
    </location>
</feature>
<organism evidence="2 3">
    <name type="scientific">Lentzea flava</name>
    <dbReference type="NCBI Taxonomy" id="103732"/>
    <lineage>
        <taxon>Bacteria</taxon>
        <taxon>Bacillati</taxon>
        <taxon>Actinomycetota</taxon>
        <taxon>Actinomycetes</taxon>
        <taxon>Pseudonocardiales</taxon>
        <taxon>Pseudonocardiaceae</taxon>
        <taxon>Lentzea</taxon>
    </lineage>
</organism>
<dbReference type="RefSeq" id="WP_189252750.1">
    <property type="nucleotide sequence ID" value="NZ_BMRE01000003.1"/>
</dbReference>
<accession>A0ABQ2UFH2</accession>
<proteinExistence type="predicted"/>
<comment type="caution">
    <text evidence="2">The sequence shown here is derived from an EMBL/GenBank/DDBJ whole genome shotgun (WGS) entry which is preliminary data.</text>
</comment>
<keyword evidence="3" id="KW-1185">Reference proteome</keyword>
<keyword evidence="1" id="KW-0812">Transmembrane</keyword>
<name>A0ABQ2UFH2_9PSEU</name>
<protein>
    <submittedName>
        <fullName evidence="2">Uncharacterized protein</fullName>
    </submittedName>
</protein>
<keyword evidence="1" id="KW-1133">Transmembrane helix</keyword>
<gene>
    <name evidence="2" type="ORF">GCM10010178_14000</name>
</gene>
<feature type="transmembrane region" description="Helical" evidence="1">
    <location>
        <begin position="99"/>
        <end position="116"/>
    </location>
</feature>
<sequence length="169" mass="18893">MIRVTTLAGVAGEKKRAGLPRWAGPFYLAAGVITLVWAGVLFNDFLNAPSRCPDTRLRCGAFLTTSLRQYTISWVVFDVALAVMLVVTGWLALRRRDHVQLPAAVTGALLFVDAWFDTMSSPRRDRPLAWAQALFVELPLGVLCLWIAGRAERVRRERLADALRRLEES</sequence>